<gene>
    <name evidence="3" type="ORF">ABFB10_07660</name>
</gene>
<evidence type="ECO:0000313" key="4">
    <source>
        <dbReference type="Proteomes" id="UP001428774"/>
    </source>
</evidence>
<reference evidence="3 4" key="1">
    <citation type="submission" date="2024-05" db="EMBL/GenBank/DDBJ databases">
        <title>Genome sequence of Ponticoccus litoralis KCCM 90028.</title>
        <authorList>
            <person name="Kim J.M."/>
            <person name="Lee J.K."/>
            <person name="Choi B.J."/>
            <person name="Bayburt H."/>
            <person name="Baek J.H."/>
            <person name="Jeon C.O."/>
        </authorList>
    </citation>
    <scope>NUCLEOTIDE SEQUENCE [LARGE SCALE GENOMIC DNA]</scope>
    <source>
        <strain evidence="3 4">KCCM 90028</strain>
    </source>
</reference>
<dbReference type="RefSeq" id="WP_347166065.1">
    <property type="nucleotide sequence ID" value="NZ_JBDNCH010000002.1"/>
</dbReference>
<feature type="coiled-coil region" evidence="1">
    <location>
        <begin position="46"/>
        <end position="96"/>
    </location>
</feature>
<proteinExistence type="predicted"/>
<dbReference type="Gene3D" id="1.20.5.320">
    <property type="entry name" value="6-Phosphogluconate Dehydrogenase, domain 3"/>
    <property type="match status" value="1"/>
</dbReference>
<evidence type="ECO:0000256" key="1">
    <source>
        <dbReference type="SAM" id="Coils"/>
    </source>
</evidence>
<name>A0AAW9SQQ6_9RHOB</name>
<sequence>MDWLKAAAVGAATGGAVLISYATYQQQSDSGVAAYAERIRANEMSIQNSTTKLEDAATDLKTLTQRLESVASITQNAVVRAELDEIADRLKALENRPSSGGSASAEQVAEILARDYADVLRGPRGERGPAGPQGAEGPAGAAGTSGGTGDPTRPIQISANFESDFPAQYWGGSKTELLGCKNGGGKIQCSFILTPDEDLTFSNHAEYNRIALADGSFATASRITLAGDSSDNWVKVPLIAGIPSRYDVVFSVTDNAEGVLLLELGGSSKISWRNVPYS</sequence>
<organism evidence="3 4">
    <name type="scientific">Ponticoccus litoralis</name>
    <dbReference type="NCBI Taxonomy" id="422297"/>
    <lineage>
        <taxon>Bacteria</taxon>
        <taxon>Pseudomonadati</taxon>
        <taxon>Pseudomonadota</taxon>
        <taxon>Alphaproteobacteria</taxon>
        <taxon>Rhodobacterales</taxon>
        <taxon>Roseobacteraceae</taxon>
        <taxon>Ponticoccus</taxon>
    </lineage>
</organism>
<dbReference type="EMBL" id="JBDNCH010000002">
    <property type="protein sequence ID" value="MEN9060938.1"/>
    <property type="molecule type" value="Genomic_DNA"/>
</dbReference>
<dbReference type="AlphaFoldDB" id="A0AAW9SQQ6"/>
<evidence type="ECO:0000313" key="3">
    <source>
        <dbReference type="EMBL" id="MEN9060938.1"/>
    </source>
</evidence>
<protein>
    <recommendedName>
        <fullName evidence="5">Collagen triple helix repeat protein</fullName>
    </recommendedName>
</protein>
<dbReference type="Proteomes" id="UP001428774">
    <property type="component" value="Unassembled WGS sequence"/>
</dbReference>
<keyword evidence="1" id="KW-0175">Coiled coil</keyword>
<feature type="compositionally biased region" description="Low complexity" evidence="2">
    <location>
        <begin position="129"/>
        <end position="142"/>
    </location>
</feature>
<evidence type="ECO:0008006" key="5">
    <source>
        <dbReference type="Google" id="ProtNLM"/>
    </source>
</evidence>
<comment type="caution">
    <text evidence="3">The sequence shown here is derived from an EMBL/GenBank/DDBJ whole genome shotgun (WGS) entry which is preliminary data.</text>
</comment>
<accession>A0AAW9SQQ6</accession>
<evidence type="ECO:0000256" key="2">
    <source>
        <dbReference type="SAM" id="MobiDB-lite"/>
    </source>
</evidence>
<feature type="region of interest" description="Disordered" evidence="2">
    <location>
        <begin position="121"/>
        <end position="155"/>
    </location>
</feature>
<keyword evidence="4" id="KW-1185">Reference proteome</keyword>